<feature type="domain" description="ABC-2 type transporter transmembrane" evidence="7">
    <location>
        <begin position="502"/>
        <end position="699"/>
    </location>
</feature>
<evidence type="ECO:0000256" key="3">
    <source>
        <dbReference type="ARBA" id="ARBA00022989"/>
    </source>
</evidence>
<dbReference type="GO" id="GO:0140359">
    <property type="term" value="F:ABC-type transporter activity"/>
    <property type="evidence" value="ECO:0007669"/>
    <property type="project" value="InterPro"/>
</dbReference>
<sequence>MKLRENIHNVFAVFARDMKRLLRNPIALVIVLGVCIMPSLYAWYTIEAQWDPYQNTEAIKVGVVNLDEGADSAEAGHLAIGEEVVAQLKDDHQLGWQFVDEQEGIQRVESGEYYACIVIPKNFSADFASIATGTFTKPELEYYVNEKLSGAAPKITDAGATALESKVNHSFISTVTDVVMGTMQKVGASVQQKATGAETGLSRDLEETRDSIATTNETIEGLKPTLDKGEEAVRAAQEAFSTVEGELPAVTKDLDDAQAQIATIREDLARYSSEASERLSTGLAALRQVSLGTAAAVAQATTQLQQAKGGVDGALAQAKGLAQTNDQLISALAPYGEANADVASMISSLKTANENLSATVDKLSALSDGLADAVSAGGAAATAADDAVAQASGQLQAAVEKLQGTVVPQLEGSLGQFSEALGTLRGVTVALSPALDQAKITLGQMGDTLAQARSATASAGDSLTQAQGQLERSLTDMKSLSSSQSVKELEEFLGADDSSVGDFLASPVALKTIPVFPVANYGSGVAPFFTNLALWVAGFILMAMVRLRVDPTGLPPLTITQAYFGRWLTFMVLALLQGLICCCGDLALGIQCDQPALFVLAGVLTVLVDVNLMYALAYAMKHVGKAIAVILLIMQIPGSSGMFPVEMMPSFFQAIHPWLPFTYSIDAMRQAIGGLYGSAYVTDLLILLLFVPLGLFIGLVLGRYAFNLNILFDGKLAATNLYVCEQAEGASERPRFRMRAMMQALLDMPSYRTALKQRAAAFRRAYPWLKRAAWVLIFLQPLVTFAIMVLLRANIETKVVLMVAMVCGIIAVDVYLIVVDYLDESLRNREKVAGLSGDALVSAVREAVPAAVGGTGALRATAEAAAGTGAAAPAAKAPDAPAAGGQSTPPDGGEGGER</sequence>
<dbReference type="Gene3D" id="3.40.1710.10">
    <property type="entry name" value="abc type-2 transporter like domain"/>
    <property type="match status" value="1"/>
</dbReference>
<feature type="region of interest" description="Disordered" evidence="5">
    <location>
        <begin position="872"/>
        <end position="898"/>
    </location>
</feature>
<comment type="subcellular location">
    <subcellularLocation>
        <location evidence="1">Membrane</location>
        <topology evidence="1">Multi-pass membrane protein</topology>
    </subcellularLocation>
</comment>
<evidence type="ECO:0000256" key="4">
    <source>
        <dbReference type="ARBA" id="ARBA00023136"/>
    </source>
</evidence>
<accession>A0A7W5D3E0</accession>
<evidence type="ECO:0000256" key="6">
    <source>
        <dbReference type="SAM" id="Phobius"/>
    </source>
</evidence>
<comment type="caution">
    <text evidence="8">The sequence shown here is derived from an EMBL/GenBank/DDBJ whole genome shotgun (WGS) entry which is preliminary data.</text>
</comment>
<evidence type="ECO:0000313" key="8">
    <source>
        <dbReference type="EMBL" id="MBB3171927.1"/>
    </source>
</evidence>
<feature type="transmembrane region" description="Helical" evidence="6">
    <location>
        <begin position="772"/>
        <end position="793"/>
    </location>
</feature>
<feature type="transmembrane region" description="Helical" evidence="6">
    <location>
        <begin position="528"/>
        <end position="547"/>
    </location>
</feature>
<evidence type="ECO:0000256" key="1">
    <source>
        <dbReference type="ARBA" id="ARBA00004141"/>
    </source>
</evidence>
<proteinExistence type="predicted"/>
<reference evidence="8 9" key="1">
    <citation type="submission" date="2020-08" db="EMBL/GenBank/DDBJ databases">
        <title>Sequencing the genomes of 1000 actinobacteria strains.</title>
        <authorList>
            <person name="Klenk H.-P."/>
        </authorList>
    </citation>
    <scope>NUCLEOTIDE SEQUENCE [LARGE SCALE GENOMIC DNA]</scope>
    <source>
        <strain evidence="8 9">DSM 22242</strain>
    </source>
</reference>
<dbReference type="InterPro" id="IPR051328">
    <property type="entry name" value="T7SS_ABC-Transporter"/>
</dbReference>
<dbReference type="InterPro" id="IPR013525">
    <property type="entry name" value="ABC2_TM"/>
</dbReference>
<evidence type="ECO:0000256" key="2">
    <source>
        <dbReference type="ARBA" id="ARBA00022692"/>
    </source>
</evidence>
<keyword evidence="3 6" id="KW-1133">Transmembrane helix</keyword>
<evidence type="ECO:0000259" key="7">
    <source>
        <dbReference type="Pfam" id="PF12698"/>
    </source>
</evidence>
<feature type="transmembrane region" description="Helical" evidence="6">
    <location>
        <begin position="684"/>
        <end position="706"/>
    </location>
</feature>
<dbReference type="InterPro" id="IPR017500">
    <property type="entry name" value="Phage_infect_YhgE_N"/>
</dbReference>
<feature type="domain" description="ABC-2 type transporter transmembrane" evidence="7">
    <location>
        <begin position="30"/>
        <end position="173"/>
    </location>
</feature>
<feature type="compositionally biased region" description="Low complexity" evidence="5">
    <location>
        <begin position="872"/>
        <end position="885"/>
    </location>
</feature>
<dbReference type="EMBL" id="JACHYA010000007">
    <property type="protein sequence ID" value="MBB3171927.1"/>
    <property type="molecule type" value="Genomic_DNA"/>
</dbReference>
<feature type="transmembrane region" description="Helical" evidence="6">
    <location>
        <begin position="567"/>
        <end position="590"/>
    </location>
</feature>
<keyword evidence="4 6" id="KW-0472">Membrane</keyword>
<dbReference type="Gene3D" id="1.10.287.1490">
    <property type="match status" value="1"/>
</dbReference>
<organism evidence="8 9">
    <name type="scientific">Parvibacter caecicola</name>
    <dbReference type="NCBI Taxonomy" id="747645"/>
    <lineage>
        <taxon>Bacteria</taxon>
        <taxon>Bacillati</taxon>
        <taxon>Actinomycetota</taxon>
        <taxon>Coriobacteriia</taxon>
        <taxon>Coriobacteriales</taxon>
        <taxon>Coriobacteriaceae</taxon>
        <taxon>Parvibacter</taxon>
    </lineage>
</organism>
<gene>
    <name evidence="8" type="ORF">FHR31_001760</name>
</gene>
<evidence type="ECO:0000313" key="9">
    <source>
        <dbReference type="Proteomes" id="UP000530850"/>
    </source>
</evidence>
<name>A0A7W5D3E0_9ACTN</name>
<evidence type="ECO:0000256" key="5">
    <source>
        <dbReference type="SAM" id="MobiDB-lite"/>
    </source>
</evidence>
<keyword evidence="2 6" id="KW-0812">Transmembrane</keyword>
<feature type="transmembrane region" description="Helical" evidence="6">
    <location>
        <begin position="21"/>
        <end position="44"/>
    </location>
</feature>
<feature type="transmembrane region" description="Helical" evidence="6">
    <location>
        <begin position="799"/>
        <end position="822"/>
    </location>
</feature>
<dbReference type="NCBIfam" id="TIGR03062">
    <property type="entry name" value="pip_yhgE_Cterm"/>
    <property type="match status" value="1"/>
</dbReference>
<dbReference type="AlphaFoldDB" id="A0A7W5D3E0"/>
<dbReference type="Pfam" id="PF12698">
    <property type="entry name" value="ABC2_membrane_3"/>
    <property type="match status" value="2"/>
</dbReference>
<protein>
    <submittedName>
        <fullName evidence="8">Putative membrane protein</fullName>
    </submittedName>
</protein>
<dbReference type="GeneID" id="93356270"/>
<dbReference type="GO" id="GO:0016020">
    <property type="term" value="C:membrane"/>
    <property type="evidence" value="ECO:0007669"/>
    <property type="project" value="UniProtKB-SubCell"/>
</dbReference>
<dbReference type="RefSeq" id="WP_123184961.1">
    <property type="nucleotide sequence ID" value="NZ_CAOKAH010000004.1"/>
</dbReference>
<dbReference type="NCBIfam" id="TIGR03061">
    <property type="entry name" value="pip_yhgE_Nterm"/>
    <property type="match status" value="1"/>
</dbReference>
<feature type="transmembrane region" description="Helical" evidence="6">
    <location>
        <begin position="626"/>
        <end position="645"/>
    </location>
</feature>
<dbReference type="PANTHER" id="PTHR43077:SF10">
    <property type="entry name" value="TRANSPORT PERMEASE PROTEIN"/>
    <property type="match status" value="1"/>
</dbReference>
<dbReference type="Proteomes" id="UP000530850">
    <property type="component" value="Unassembled WGS sequence"/>
</dbReference>
<dbReference type="PANTHER" id="PTHR43077">
    <property type="entry name" value="TRANSPORT PERMEASE YVFS-RELATED"/>
    <property type="match status" value="1"/>
</dbReference>
<dbReference type="InterPro" id="IPR017501">
    <property type="entry name" value="Phage_infect_YhgE_C"/>
</dbReference>
<feature type="transmembrane region" description="Helical" evidence="6">
    <location>
        <begin position="596"/>
        <end position="619"/>
    </location>
</feature>